<accession>G4A642</accession>
<proteinExistence type="predicted"/>
<gene>
    <name evidence="1" type="ORF">SC1083_0281</name>
</gene>
<sequence>MKVRLIFWVVFGAIHKACRYERCYEILNSNDKKGDQAFARRLF</sequence>
<name>G4A642_AGGAC</name>
<evidence type="ECO:0000313" key="2">
    <source>
        <dbReference type="Proteomes" id="UP000005508"/>
    </source>
</evidence>
<dbReference type="PATRIC" id="fig|907488.3.peg.278"/>
<dbReference type="EMBL" id="AEJM01000006">
    <property type="protein sequence ID" value="EGY35004.1"/>
    <property type="molecule type" value="Genomic_DNA"/>
</dbReference>
<comment type="caution">
    <text evidence="1">The sequence shown here is derived from an EMBL/GenBank/DDBJ whole genome shotgun (WGS) entry which is preliminary data.</text>
</comment>
<reference evidence="1 2" key="1">
    <citation type="submission" date="2010-10" db="EMBL/GenBank/DDBJ databases">
        <authorList>
            <person name="Chen C."/>
            <person name="Kittichotirat W."/>
            <person name="Asikainen S."/>
            <person name="Bumgarner R."/>
        </authorList>
    </citation>
    <scope>NUCLEOTIDE SEQUENCE [LARGE SCALE GENOMIC DNA]</scope>
    <source>
        <strain evidence="1 2">SC1083</strain>
    </source>
</reference>
<dbReference type="AlphaFoldDB" id="G4A642"/>
<evidence type="ECO:0000313" key="1">
    <source>
        <dbReference type="EMBL" id="EGY35004.1"/>
    </source>
</evidence>
<dbReference type="Proteomes" id="UP000005508">
    <property type="component" value="Unassembled WGS sequence"/>
</dbReference>
<organism evidence="1 2">
    <name type="scientific">Aggregatibacter actinomycetemcomitans serotype e str. SC1083</name>
    <dbReference type="NCBI Taxonomy" id="907488"/>
    <lineage>
        <taxon>Bacteria</taxon>
        <taxon>Pseudomonadati</taxon>
        <taxon>Pseudomonadota</taxon>
        <taxon>Gammaproteobacteria</taxon>
        <taxon>Pasteurellales</taxon>
        <taxon>Pasteurellaceae</taxon>
        <taxon>Aggregatibacter</taxon>
    </lineage>
</organism>
<protein>
    <submittedName>
        <fullName evidence="1">Uncharacterized protein</fullName>
    </submittedName>
</protein>